<comment type="caution">
    <text evidence="1">The sequence shown here is derived from an EMBL/GenBank/DDBJ whole genome shotgun (WGS) entry which is preliminary data.</text>
</comment>
<organism evidence="1">
    <name type="scientific">bioreactor metagenome</name>
    <dbReference type="NCBI Taxonomy" id="1076179"/>
    <lineage>
        <taxon>unclassified sequences</taxon>
        <taxon>metagenomes</taxon>
        <taxon>ecological metagenomes</taxon>
    </lineage>
</organism>
<reference evidence="1" key="1">
    <citation type="submission" date="2019-08" db="EMBL/GenBank/DDBJ databases">
        <authorList>
            <person name="Kucharzyk K."/>
            <person name="Murdoch R.W."/>
            <person name="Higgins S."/>
            <person name="Loffler F."/>
        </authorList>
    </citation>
    <scope>NUCLEOTIDE SEQUENCE</scope>
</reference>
<proteinExistence type="predicted"/>
<name>A0A645ACJ1_9ZZZZ</name>
<dbReference type="AlphaFoldDB" id="A0A645ACJ1"/>
<accession>A0A645ACJ1</accession>
<evidence type="ECO:0000313" key="1">
    <source>
        <dbReference type="EMBL" id="MPM50922.1"/>
    </source>
</evidence>
<gene>
    <name evidence="1" type="ORF">SDC9_97668</name>
</gene>
<protein>
    <submittedName>
        <fullName evidence="1">Uncharacterized protein</fullName>
    </submittedName>
</protein>
<dbReference type="EMBL" id="VSSQ01013185">
    <property type="protein sequence ID" value="MPM50922.1"/>
    <property type="molecule type" value="Genomic_DNA"/>
</dbReference>
<sequence>MYLALIEREECLIERLPVLKGAVSKYSALFVMSDLSVYISPKLGKDNRPAIHIFFESILFEIDMLGTHIPNFAIIPAACGIDGPAHVQRTDTIEHALGVKLSPTLVEDDPHRYARDVVQMLDHCRKLCLKISSVRFVLASQTGIEGVFYG</sequence>